<gene>
    <name evidence="1" type="ORF">DRF62_17975</name>
</gene>
<evidence type="ECO:0000313" key="2">
    <source>
        <dbReference type="Proteomes" id="UP000256512"/>
    </source>
</evidence>
<dbReference type="EMBL" id="QNVS01000083">
    <property type="protein sequence ID" value="REC51026.1"/>
    <property type="molecule type" value="Genomic_DNA"/>
</dbReference>
<organism evidence="1 2">
    <name type="scientific">Chryseobacterium piscium</name>
    <dbReference type="NCBI Taxonomy" id="333702"/>
    <lineage>
        <taxon>Bacteria</taxon>
        <taxon>Pseudomonadati</taxon>
        <taxon>Bacteroidota</taxon>
        <taxon>Flavobacteriia</taxon>
        <taxon>Flavobacteriales</taxon>
        <taxon>Weeksellaceae</taxon>
        <taxon>Chryseobacterium group</taxon>
        <taxon>Chryseobacterium</taxon>
    </lineage>
</organism>
<protein>
    <submittedName>
        <fullName evidence="1">Uncharacterized protein</fullName>
    </submittedName>
</protein>
<dbReference type="Proteomes" id="UP000256512">
    <property type="component" value="Unassembled WGS sequence"/>
</dbReference>
<proteinExistence type="predicted"/>
<reference evidence="1 2" key="1">
    <citation type="journal article" date="2006" name="Int. J. Syst. Evol. Microbiol.">
        <title>Chryseobacterium piscium sp. nov., isolated from fish of the South Atlantic Ocean off South Africa.</title>
        <authorList>
            <person name="de Beer H."/>
            <person name="Hugo C.J."/>
            <person name="Jooste P.J."/>
            <person name="Vancanneyt M."/>
            <person name="Coenye T."/>
            <person name="Vandamme P."/>
        </authorList>
    </citation>
    <scope>NUCLEOTIDE SEQUENCE [LARGE SCALE GENOMIC DNA]</scope>
    <source>
        <strain evidence="1 2">CCUG 51923</strain>
    </source>
</reference>
<dbReference type="AlphaFoldDB" id="A0A3D9BCF9"/>
<keyword evidence="2" id="KW-1185">Reference proteome</keyword>
<accession>A0A3D9BCF9</accession>
<evidence type="ECO:0000313" key="1">
    <source>
        <dbReference type="EMBL" id="REC51026.1"/>
    </source>
</evidence>
<sequence>MNDILSSEKLIIQYLEFLIAEDFHTSCDLSDEIIFTENIMSGKIMIVQNFSEQISDDVILKNYLEIIIININLKLITVEDMHRTLRN</sequence>
<dbReference type="RefSeq" id="WP_115951536.1">
    <property type="nucleotide sequence ID" value="NZ_QNVS01000083.1"/>
</dbReference>
<comment type="caution">
    <text evidence="1">The sequence shown here is derived from an EMBL/GenBank/DDBJ whole genome shotgun (WGS) entry which is preliminary data.</text>
</comment>
<name>A0A3D9BCF9_9FLAO</name>